<dbReference type="InterPro" id="IPR011006">
    <property type="entry name" value="CheY-like_superfamily"/>
</dbReference>
<dbReference type="GO" id="GO:0005524">
    <property type="term" value="F:ATP binding"/>
    <property type="evidence" value="ECO:0007669"/>
    <property type="project" value="UniProtKB-KW"/>
</dbReference>
<dbReference type="RefSeq" id="WP_064009415.1">
    <property type="nucleotide sequence ID" value="NZ_LUUG01000088.1"/>
</dbReference>
<dbReference type="PROSITE" id="PS50110">
    <property type="entry name" value="RESPONSE_REGULATORY"/>
    <property type="match status" value="1"/>
</dbReference>
<dbReference type="PANTHER" id="PTHR45339:SF1">
    <property type="entry name" value="HYBRID SIGNAL TRANSDUCTION HISTIDINE KINASE J"/>
    <property type="match status" value="1"/>
</dbReference>
<dbReference type="Gene3D" id="1.20.120.160">
    <property type="entry name" value="HPT domain"/>
    <property type="match status" value="1"/>
</dbReference>
<dbReference type="AlphaFoldDB" id="A0A177M791"/>
<dbReference type="SMART" id="SM00448">
    <property type="entry name" value="REC"/>
    <property type="match status" value="1"/>
</dbReference>
<accession>A0A177M791</accession>
<feature type="modified residue" description="4-aspartylphosphate" evidence="10">
    <location>
        <position position="55"/>
    </location>
</feature>
<keyword evidence="7" id="KW-1133">Transmembrane helix</keyword>
<dbReference type="GO" id="GO:0005886">
    <property type="term" value="C:plasma membrane"/>
    <property type="evidence" value="ECO:0007669"/>
    <property type="project" value="UniProtKB-SubCell"/>
</dbReference>
<evidence type="ECO:0000313" key="12">
    <source>
        <dbReference type="EMBL" id="OAI01596.1"/>
    </source>
</evidence>
<evidence type="ECO:0000256" key="4">
    <source>
        <dbReference type="ARBA" id="ARBA00022692"/>
    </source>
</evidence>
<keyword evidence="2" id="KW-1003">Cell membrane</keyword>
<dbReference type="PANTHER" id="PTHR45339">
    <property type="entry name" value="HYBRID SIGNAL TRANSDUCTION HISTIDINE KINASE J"/>
    <property type="match status" value="1"/>
</dbReference>
<organism evidence="12 13">
    <name type="scientific">Methylomonas methanica</name>
    <dbReference type="NCBI Taxonomy" id="421"/>
    <lineage>
        <taxon>Bacteria</taxon>
        <taxon>Pseudomonadati</taxon>
        <taxon>Pseudomonadota</taxon>
        <taxon>Gammaproteobacteria</taxon>
        <taxon>Methylococcales</taxon>
        <taxon>Methylococcaceae</taxon>
        <taxon>Methylomonas</taxon>
    </lineage>
</organism>
<evidence type="ECO:0000256" key="10">
    <source>
        <dbReference type="PROSITE-ProRule" id="PRU00169"/>
    </source>
</evidence>
<evidence type="ECO:0000256" key="8">
    <source>
        <dbReference type="ARBA" id="ARBA00023012"/>
    </source>
</evidence>
<evidence type="ECO:0000256" key="3">
    <source>
        <dbReference type="ARBA" id="ARBA00022553"/>
    </source>
</evidence>
<dbReference type="SUPFAM" id="SSF47226">
    <property type="entry name" value="Histidine-containing phosphotransfer domain, HPT domain"/>
    <property type="match status" value="1"/>
</dbReference>
<evidence type="ECO:0000313" key="13">
    <source>
        <dbReference type="Proteomes" id="UP000078090"/>
    </source>
</evidence>
<keyword evidence="3 10" id="KW-0597">Phosphoprotein</keyword>
<evidence type="ECO:0000256" key="5">
    <source>
        <dbReference type="ARBA" id="ARBA00022741"/>
    </source>
</evidence>
<evidence type="ECO:0000256" key="2">
    <source>
        <dbReference type="ARBA" id="ARBA00022475"/>
    </source>
</evidence>
<keyword evidence="4" id="KW-0812">Transmembrane</keyword>
<dbReference type="OrthoDB" id="5570135at2"/>
<sequence length="248" mass="28650">MTNDFSILIADDNEINLWLLREQLEHWTTNITSAKDGREAWQLLQQRPYDFIFLDVNMPFLSGFDVAENLRGTENYNRQTPAVAVTAHAQNQQQERAIAAGFNECLVKPVRLYQLEQLLVRWRQHEPVNAEYYAGQLLRKAQDNKQLSQVLMVKLFEQLPGLILEIEKAVDNGLLQQAWELNHKLHGTFCFYDFADCLAVVENLQKALAQADAELARQRFSTMKIKLVRLLDNQDQVLKYLGDDGCIL</sequence>
<dbReference type="Pfam" id="PF00072">
    <property type="entry name" value="Response_reg"/>
    <property type="match status" value="1"/>
</dbReference>
<keyword evidence="8" id="KW-0902">Two-component regulatory system</keyword>
<keyword evidence="6" id="KW-0067">ATP-binding</keyword>
<dbReference type="SUPFAM" id="SSF52172">
    <property type="entry name" value="CheY-like"/>
    <property type="match status" value="1"/>
</dbReference>
<comment type="caution">
    <text evidence="12">The sequence shown here is derived from an EMBL/GenBank/DDBJ whole genome shotgun (WGS) entry which is preliminary data.</text>
</comment>
<feature type="domain" description="Response regulatory" evidence="11">
    <location>
        <begin position="6"/>
        <end position="123"/>
    </location>
</feature>
<gene>
    <name evidence="12" type="ORF">A1332_17090</name>
</gene>
<dbReference type="GO" id="GO:0004673">
    <property type="term" value="F:protein histidine kinase activity"/>
    <property type="evidence" value="ECO:0007669"/>
    <property type="project" value="TreeGrafter"/>
</dbReference>
<comment type="subcellular location">
    <subcellularLocation>
        <location evidence="1">Cell membrane</location>
        <topology evidence="1">Multi-pass membrane protein</topology>
    </subcellularLocation>
</comment>
<evidence type="ECO:0000256" key="7">
    <source>
        <dbReference type="ARBA" id="ARBA00022989"/>
    </source>
</evidence>
<evidence type="ECO:0000259" key="11">
    <source>
        <dbReference type="PROSITE" id="PS50110"/>
    </source>
</evidence>
<dbReference type="InterPro" id="IPR036641">
    <property type="entry name" value="HPT_dom_sf"/>
</dbReference>
<dbReference type="GO" id="GO:0000160">
    <property type="term" value="P:phosphorelay signal transduction system"/>
    <property type="evidence" value="ECO:0007669"/>
    <property type="project" value="UniProtKB-KW"/>
</dbReference>
<name>A0A177M791_METMH</name>
<protein>
    <recommendedName>
        <fullName evidence="11">Response regulatory domain-containing protein</fullName>
    </recommendedName>
</protein>
<evidence type="ECO:0000256" key="6">
    <source>
        <dbReference type="ARBA" id="ARBA00022840"/>
    </source>
</evidence>
<dbReference type="EMBL" id="LUUG01000088">
    <property type="protein sequence ID" value="OAI01596.1"/>
    <property type="molecule type" value="Genomic_DNA"/>
</dbReference>
<keyword evidence="9" id="KW-0472">Membrane</keyword>
<dbReference type="Proteomes" id="UP000078090">
    <property type="component" value="Unassembled WGS sequence"/>
</dbReference>
<evidence type="ECO:0000256" key="9">
    <source>
        <dbReference type="ARBA" id="ARBA00023136"/>
    </source>
</evidence>
<reference evidence="13" key="1">
    <citation type="submission" date="2016-03" db="EMBL/GenBank/DDBJ databases">
        <authorList>
            <person name="Heylen K."/>
            <person name="De Vos P."/>
            <person name="Vekeman B."/>
        </authorList>
    </citation>
    <scope>NUCLEOTIDE SEQUENCE [LARGE SCALE GENOMIC DNA]</scope>
    <source>
        <strain evidence="13">R-45363</strain>
    </source>
</reference>
<keyword evidence="5" id="KW-0547">Nucleotide-binding</keyword>
<evidence type="ECO:0000256" key="1">
    <source>
        <dbReference type="ARBA" id="ARBA00004651"/>
    </source>
</evidence>
<dbReference type="Gene3D" id="3.40.50.2300">
    <property type="match status" value="1"/>
</dbReference>
<proteinExistence type="predicted"/>
<dbReference type="CDD" id="cd17546">
    <property type="entry name" value="REC_hyHK_CKI1_RcsC-like"/>
    <property type="match status" value="1"/>
</dbReference>
<dbReference type="GO" id="GO:0071474">
    <property type="term" value="P:cellular hyperosmotic response"/>
    <property type="evidence" value="ECO:0007669"/>
    <property type="project" value="TreeGrafter"/>
</dbReference>
<dbReference type="InterPro" id="IPR001789">
    <property type="entry name" value="Sig_transdc_resp-reg_receiver"/>
</dbReference>